<evidence type="ECO:0000313" key="2">
    <source>
        <dbReference type="Proteomes" id="UP001642487"/>
    </source>
</evidence>
<proteinExistence type="predicted"/>
<keyword evidence="2" id="KW-1185">Reference proteome</keyword>
<dbReference type="EMBL" id="OZ021739">
    <property type="protein sequence ID" value="CAK9322889.1"/>
    <property type="molecule type" value="Genomic_DNA"/>
</dbReference>
<organism evidence="1 2">
    <name type="scientific">Citrullus colocynthis</name>
    <name type="common">colocynth</name>
    <dbReference type="NCBI Taxonomy" id="252529"/>
    <lineage>
        <taxon>Eukaryota</taxon>
        <taxon>Viridiplantae</taxon>
        <taxon>Streptophyta</taxon>
        <taxon>Embryophyta</taxon>
        <taxon>Tracheophyta</taxon>
        <taxon>Spermatophyta</taxon>
        <taxon>Magnoliopsida</taxon>
        <taxon>eudicotyledons</taxon>
        <taxon>Gunneridae</taxon>
        <taxon>Pentapetalae</taxon>
        <taxon>rosids</taxon>
        <taxon>fabids</taxon>
        <taxon>Cucurbitales</taxon>
        <taxon>Cucurbitaceae</taxon>
        <taxon>Benincaseae</taxon>
        <taxon>Citrullus</taxon>
    </lineage>
</organism>
<reference evidence="1 2" key="1">
    <citation type="submission" date="2024-03" db="EMBL/GenBank/DDBJ databases">
        <authorList>
            <person name="Gkanogiannis A."/>
            <person name="Becerra Lopez-Lavalle L."/>
        </authorList>
    </citation>
    <scope>NUCLEOTIDE SEQUENCE [LARGE SCALE GENOMIC DNA]</scope>
</reference>
<accession>A0ABP0YQT9</accession>
<dbReference type="Proteomes" id="UP001642487">
    <property type="component" value="Chromosome 5"/>
</dbReference>
<gene>
    <name evidence="1" type="ORF">CITCOLO1_LOCUS15055</name>
</gene>
<protein>
    <submittedName>
        <fullName evidence="1">Uncharacterized protein</fullName>
    </submittedName>
</protein>
<evidence type="ECO:0000313" key="1">
    <source>
        <dbReference type="EMBL" id="CAK9322889.1"/>
    </source>
</evidence>
<name>A0ABP0YQT9_9ROSI</name>
<sequence length="164" mass="18810">MKFCDRRRGLKINGFLYRRKQNISEFRISASLLFLSLSCRRIVLRYITDRRSRVLSITTAVAAGGDDLRGVSEQGIIWNPLDSGENSLIWIWESRSSDLRYADSCLQQPYTSRRKRPLQDILGEEAASSAMVDSFFCFSCDRSLVWLGRNSRSRAKEMNGSLIV</sequence>